<dbReference type="InterPro" id="IPR040347">
    <property type="entry name" value="YBP1/2"/>
</dbReference>
<dbReference type="InterPro" id="IPR013877">
    <property type="entry name" value="YAP-bd/ALF4/Glomulin"/>
</dbReference>
<reference evidence="2" key="1">
    <citation type="journal article" date="2021" name="Nat. Commun.">
        <title>Genetic determinants of endophytism in the Arabidopsis root mycobiome.</title>
        <authorList>
            <person name="Mesny F."/>
            <person name="Miyauchi S."/>
            <person name="Thiergart T."/>
            <person name="Pickel B."/>
            <person name="Atanasova L."/>
            <person name="Karlsson M."/>
            <person name="Huettel B."/>
            <person name="Barry K.W."/>
            <person name="Haridas S."/>
            <person name="Chen C."/>
            <person name="Bauer D."/>
            <person name="Andreopoulos W."/>
            <person name="Pangilinan J."/>
            <person name="LaButti K."/>
            <person name="Riley R."/>
            <person name="Lipzen A."/>
            <person name="Clum A."/>
            <person name="Drula E."/>
            <person name="Henrissat B."/>
            <person name="Kohler A."/>
            <person name="Grigoriev I.V."/>
            <person name="Martin F.M."/>
            <person name="Hacquard S."/>
        </authorList>
    </citation>
    <scope>NUCLEOTIDE SEQUENCE</scope>
    <source>
        <strain evidence="2">MPI-CAGE-CH-0235</strain>
    </source>
</reference>
<organism evidence="2 3">
    <name type="scientific">Stachybotrys elegans</name>
    <dbReference type="NCBI Taxonomy" id="80388"/>
    <lineage>
        <taxon>Eukaryota</taxon>
        <taxon>Fungi</taxon>
        <taxon>Dikarya</taxon>
        <taxon>Ascomycota</taxon>
        <taxon>Pezizomycotina</taxon>
        <taxon>Sordariomycetes</taxon>
        <taxon>Hypocreomycetidae</taxon>
        <taxon>Hypocreales</taxon>
        <taxon>Stachybotryaceae</taxon>
        <taxon>Stachybotrys</taxon>
    </lineage>
</organism>
<dbReference type="PANTHER" id="PTHR28020">
    <property type="entry name" value="YAP1-BINDING PROTEIN 1-RELATED"/>
    <property type="match status" value="1"/>
</dbReference>
<evidence type="ECO:0000313" key="2">
    <source>
        <dbReference type="EMBL" id="KAH7313415.1"/>
    </source>
</evidence>
<feature type="compositionally biased region" description="Polar residues" evidence="1">
    <location>
        <begin position="181"/>
        <end position="195"/>
    </location>
</feature>
<evidence type="ECO:0000256" key="1">
    <source>
        <dbReference type="SAM" id="MobiDB-lite"/>
    </source>
</evidence>
<feature type="region of interest" description="Disordered" evidence="1">
    <location>
        <begin position="172"/>
        <end position="215"/>
    </location>
</feature>
<dbReference type="PANTHER" id="PTHR28020:SF1">
    <property type="entry name" value="YAP1-BINDING PROTEIN 1-RELATED"/>
    <property type="match status" value="1"/>
</dbReference>
<evidence type="ECO:0000313" key="3">
    <source>
        <dbReference type="Proteomes" id="UP000813444"/>
    </source>
</evidence>
<protein>
    <submittedName>
        <fullName evidence="2">YAP-binding/ALF4/Glomulin</fullName>
    </submittedName>
</protein>
<dbReference type="Proteomes" id="UP000813444">
    <property type="component" value="Unassembled WGS sequence"/>
</dbReference>
<name>A0A8K0SRJ2_9HYPO</name>
<gene>
    <name evidence="2" type="ORF">B0I35DRAFT_480102</name>
</gene>
<dbReference type="AlphaFoldDB" id="A0A8K0SRJ2"/>
<comment type="caution">
    <text evidence="2">The sequence shown here is derived from an EMBL/GenBank/DDBJ whole genome shotgun (WGS) entry which is preliminary data.</text>
</comment>
<dbReference type="Pfam" id="PF08568">
    <property type="entry name" value="Kinetochor_Ybp2"/>
    <property type="match status" value="1"/>
</dbReference>
<dbReference type="GO" id="GO:0005737">
    <property type="term" value="C:cytoplasm"/>
    <property type="evidence" value="ECO:0007669"/>
    <property type="project" value="TreeGrafter"/>
</dbReference>
<feature type="compositionally biased region" description="Basic and acidic residues" evidence="1">
    <location>
        <begin position="205"/>
        <end position="214"/>
    </location>
</feature>
<keyword evidence="3" id="KW-1185">Reference proteome</keyword>
<sequence length="611" mass="67547">MADVAPNPAPSMDEVVKRLMESRPPATDSFTYLTIVEKSLSPEILPSLQEILEDAELTNEIGWDLVEMLISVPGSEQCLETIARLGNPREVILKVLEVMDKNTDPETEAAEIPHANRKFITLVGMLGILHRRLQVRAPSRFLHTTLDTVYRAYDPTSAEATAAVVDLARSLSGRKRPPLPSRQSSTLLETPFQDSDPSKSAPDPEADKAEHVNEDEPELITKLLQSFITCIIEAYANSNSMEWASRLLEYTMPERIVPGRPTMMQAFKEVDELRARDALVGQLVAAAGDLGLSSTTSPPIKETFSLPVRKDPLADELDTENPTASMLSTGGVLCLTAYWMFATDVFDAHHDCSELYIFPHHHDLLARFLGEDPETQIASNLGTTEAFVVILIWLQSQGRIIKDMDIKDGAEGTYMSYLHILTLISVFHPNVRTRNATTVLAGTILHTIPKEEDRLAILEDLLENCIFSSLQACAVSWLREEIIAARKAGTKGRFGSPECFDTLQYALFPDLSHLANADTATLWDFWTGASAFHLQVANFALFLFRGEDYKALAPTGMAVAIEHRYVDPLLHVSKALQEAVEKKEVEAGGMEGEVVTQLGILADTLGRIPLQ</sequence>
<dbReference type="OrthoDB" id="5396786at2759"/>
<dbReference type="EMBL" id="JAGPNK010000009">
    <property type="protein sequence ID" value="KAH7313415.1"/>
    <property type="molecule type" value="Genomic_DNA"/>
</dbReference>
<proteinExistence type="predicted"/>
<dbReference type="GO" id="GO:0034599">
    <property type="term" value="P:cellular response to oxidative stress"/>
    <property type="evidence" value="ECO:0007669"/>
    <property type="project" value="InterPro"/>
</dbReference>
<accession>A0A8K0SRJ2</accession>